<organism evidence="1 2">
    <name type="scientific">Linderina pennispora</name>
    <dbReference type="NCBI Taxonomy" id="61395"/>
    <lineage>
        <taxon>Eukaryota</taxon>
        <taxon>Fungi</taxon>
        <taxon>Fungi incertae sedis</taxon>
        <taxon>Zoopagomycota</taxon>
        <taxon>Kickxellomycotina</taxon>
        <taxon>Kickxellomycetes</taxon>
        <taxon>Kickxellales</taxon>
        <taxon>Kickxellaceae</taxon>
        <taxon>Linderina</taxon>
    </lineage>
</organism>
<evidence type="ECO:0000313" key="1">
    <source>
        <dbReference type="EMBL" id="ORX65204.1"/>
    </source>
</evidence>
<dbReference type="OrthoDB" id="2906425at2759"/>
<protein>
    <submittedName>
        <fullName evidence="1">Uncharacterized protein</fullName>
    </submittedName>
</protein>
<evidence type="ECO:0000313" key="2">
    <source>
        <dbReference type="Proteomes" id="UP000193922"/>
    </source>
</evidence>
<sequence length="189" mass="22125">MLNDKVSLSKTKPEDLYREFGGKLKTIDDGSGLTFKSIEEWDNYLHKEKIMKQVEKLREFLKVRSNRWWLGTRSEVGMSPGPAITPICLCESMDIKYLVEYICKDIYGINAYNYSKVPQKFIKTQIGYGLARDLSSITSFSKLAFCHTFLRYDSFIVRGDKLIGVINWRFAGYYPIEFDEVIRKYIEYV</sequence>
<reference evidence="1 2" key="1">
    <citation type="submission" date="2016-07" db="EMBL/GenBank/DDBJ databases">
        <title>Pervasive Adenine N6-methylation of Active Genes in Fungi.</title>
        <authorList>
            <consortium name="DOE Joint Genome Institute"/>
            <person name="Mondo S.J."/>
            <person name="Dannebaum R.O."/>
            <person name="Kuo R.C."/>
            <person name="Labutti K."/>
            <person name="Haridas S."/>
            <person name="Kuo A."/>
            <person name="Salamov A."/>
            <person name="Ahrendt S.R."/>
            <person name="Lipzen A."/>
            <person name="Sullivan W."/>
            <person name="Andreopoulos W.B."/>
            <person name="Clum A."/>
            <person name="Lindquist E."/>
            <person name="Daum C."/>
            <person name="Ramamoorthy G.K."/>
            <person name="Gryganskyi A."/>
            <person name="Culley D."/>
            <person name="Magnuson J.K."/>
            <person name="James T.Y."/>
            <person name="O'Malley M.A."/>
            <person name="Stajich J.E."/>
            <person name="Spatafora J.W."/>
            <person name="Visel A."/>
            <person name="Grigoriev I.V."/>
        </authorList>
    </citation>
    <scope>NUCLEOTIDE SEQUENCE [LARGE SCALE GENOMIC DNA]</scope>
    <source>
        <strain evidence="1 2">ATCC 12442</strain>
    </source>
</reference>
<name>A0A1Y1VWT2_9FUNG</name>
<gene>
    <name evidence="1" type="ORF">DL89DRAFT_271279</name>
</gene>
<dbReference type="AlphaFoldDB" id="A0A1Y1VWT2"/>
<dbReference type="Proteomes" id="UP000193922">
    <property type="component" value="Unassembled WGS sequence"/>
</dbReference>
<dbReference type="RefSeq" id="XP_040739525.1">
    <property type="nucleotide sequence ID" value="XM_040888908.1"/>
</dbReference>
<dbReference type="EMBL" id="MCFD01000041">
    <property type="protein sequence ID" value="ORX65204.1"/>
    <property type="molecule type" value="Genomic_DNA"/>
</dbReference>
<keyword evidence="2" id="KW-1185">Reference proteome</keyword>
<dbReference type="GeneID" id="63805556"/>
<comment type="caution">
    <text evidence="1">The sequence shown here is derived from an EMBL/GenBank/DDBJ whole genome shotgun (WGS) entry which is preliminary data.</text>
</comment>
<proteinExistence type="predicted"/>
<accession>A0A1Y1VWT2</accession>